<sequence length="234" mass="28118">MLFFFFVSLVIFVLSRILYLSFQYQESPWWKPEVIGPTVGAFLAAGAGSWVAYLLDVVGKKKVKKDSRCCLLEKIVYAFKDESVRFELSIENELFNDIYDKVQMYLRTHPWDIYLILKNDVQNSVDITLEERFVVYKAIEIMLFDIYELKRRAREYRKMCEKQFMGIQEHFSGGLYEFIQRFKDRIRFNVFIVEKILKYKVGFDLDIMKKNIQNEMRSNSNNIDYDDWIKKLQD</sequence>
<proteinExistence type="predicted"/>
<dbReference type="RefSeq" id="WP_163301097.1">
    <property type="nucleotide sequence ID" value="NZ_JAAGRQ010000013.1"/>
</dbReference>
<evidence type="ECO:0000313" key="2">
    <source>
        <dbReference type="EMBL" id="NDY56040.1"/>
    </source>
</evidence>
<accession>A0A7K3NIR0</accession>
<dbReference type="Proteomes" id="UP000469724">
    <property type="component" value="Unassembled WGS sequence"/>
</dbReference>
<keyword evidence="1" id="KW-1133">Transmembrane helix</keyword>
<gene>
    <name evidence="2" type="ORF">G3N56_04680</name>
</gene>
<protein>
    <submittedName>
        <fullName evidence="2">Uncharacterized protein</fullName>
    </submittedName>
</protein>
<keyword evidence="1" id="KW-0812">Transmembrane</keyword>
<reference evidence="2 3" key="1">
    <citation type="submission" date="2020-02" db="EMBL/GenBank/DDBJ databases">
        <title>Comparative genomics of sulfur disproportionating microorganisms.</title>
        <authorList>
            <person name="Ward L.M."/>
            <person name="Bertran E."/>
            <person name="Johnston D.T."/>
        </authorList>
    </citation>
    <scope>NUCLEOTIDE SEQUENCE [LARGE SCALE GENOMIC DNA]</scope>
    <source>
        <strain evidence="2 3">DSM 3696</strain>
    </source>
</reference>
<dbReference type="EMBL" id="JAAGRQ010000013">
    <property type="protein sequence ID" value="NDY56040.1"/>
    <property type="molecule type" value="Genomic_DNA"/>
</dbReference>
<evidence type="ECO:0000256" key="1">
    <source>
        <dbReference type="SAM" id="Phobius"/>
    </source>
</evidence>
<keyword evidence="3" id="KW-1185">Reference proteome</keyword>
<name>A0A7K3NIR0_9BACT</name>
<keyword evidence="1" id="KW-0472">Membrane</keyword>
<dbReference type="AlphaFoldDB" id="A0A7K3NIR0"/>
<feature type="transmembrane region" description="Helical" evidence="1">
    <location>
        <begin position="39"/>
        <end position="58"/>
    </location>
</feature>
<evidence type="ECO:0000313" key="3">
    <source>
        <dbReference type="Proteomes" id="UP000469724"/>
    </source>
</evidence>
<organism evidence="2 3">
    <name type="scientific">Desulfolutivibrio sulfodismutans</name>
    <dbReference type="NCBI Taxonomy" id="63561"/>
    <lineage>
        <taxon>Bacteria</taxon>
        <taxon>Pseudomonadati</taxon>
        <taxon>Thermodesulfobacteriota</taxon>
        <taxon>Desulfovibrionia</taxon>
        <taxon>Desulfovibrionales</taxon>
        <taxon>Desulfovibrionaceae</taxon>
        <taxon>Desulfolutivibrio</taxon>
    </lineage>
</organism>
<comment type="caution">
    <text evidence="2">The sequence shown here is derived from an EMBL/GenBank/DDBJ whole genome shotgun (WGS) entry which is preliminary data.</text>
</comment>